<feature type="transmembrane region" description="Helical" evidence="6">
    <location>
        <begin position="43"/>
        <end position="66"/>
    </location>
</feature>
<keyword evidence="5 6" id="KW-0472">Membrane</keyword>
<feature type="transmembrane region" description="Helical" evidence="6">
    <location>
        <begin position="315"/>
        <end position="333"/>
    </location>
</feature>
<feature type="transmembrane region" description="Helical" evidence="6">
    <location>
        <begin position="12"/>
        <end position="31"/>
    </location>
</feature>
<protein>
    <submittedName>
        <fullName evidence="7">O-antigen flippase Wzx</fullName>
    </submittedName>
</protein>
<evidence type="ECO:0000256" key="5">
    <source>
        <dbReference type="ARBA" id="ARBA00023136"/>
    </source>
</evidence>
<comment type="subcellular location">
    <subcellularLocation>
        <location evidence="1">Cell membrane</location>
        <topology evidence="1">Multi-pass membrane protein</topology>
    </subcellularLocation>
</comment>
<feature type="transmembrane region" description="Helical" evidence="6">
    <location>
        <begin position="189"/>
        <end position="208"/>
    </location>
</feature>
<gene>
    <name evidence="7" type="ORF">LREN565_2195</name>
</gene>
<evidence type="ECO:0000256" key="4">
    <source>
        <dbReference type="ARBA" id="ARBA00022989"/>
    </source>
</evidence>
<keyword evidence="3 6" id="KW-0812">Transmembrane</keyword>
<dbReference type="EMBL" id="LT634362">
    <property type="protein sequence ID" value="SFZ89082.1"/>
    <property type="molecule type" value="Genomic_DNA"/>
</dbReference>
<feature type="transmembrane region" description="Helical" evidence="6">
    <location>
        <begin position="87"/>
        <end position="109"/>
    </location>
</feature>
<feature type="transmembrane region" description="Helical" evidence="6">
    <location>
        <begin position="129"/>
        <end position="153"/>
    </location>
</feature>
<evidence type="ECO:0000256" key="6">
    <source>
        <dbReference type="SAM" id="Phobius"/>
    </source>
</evidence>
<dbReference type="PANTHER" id="PTHR30250">
    <property type="entry name" value="PST FAMILY PREDICTED COLANIC ACID TRANSPORTER"/>
    <property type="match status" value="1"/>
</dbReference>
<feature type="transmembrane region" description="Helical" evidence="6">
    <location>
        <begin position="379"/>
        <end position="399"/>
    </location>
</feature>
<accession>A0A1K2I9K4</accession>
<sequence length="504" mass="57160">MNKIKQRKVGAALSYLNIIAKNLVNFMYVPFLLRFVGQADYGLFQMTNSVMTSLTLLSMGFSSAYVRFYMVYKVKKNSQQGIEKLNALYLIIFVVISILALLVGTILILNVKALFSRSLTVSQLNLTRHLMIIMVLNISLAFISSVFDANITVNQQFIFQQTRQLMQTFLVPIICVPLILMGIGIISIVLTQLVVTFSFLIININHCLRKLHMRFNFHQLPFSLLKKLALFSFFIFLNQIVDLVNNNMPNFILGMFQGAKMVATFAIAVQVKNMFYMLSSSLSNVFIPRVNELVSSGQDKNVLTDLMIKVGRIQMTLLLFVMGGFIVVGQYFIRIWAGSANAEAYLLIILMTLPVIVPLSQNVGIEIQKAMNKHIFRSVFYIIFAGINIIITIIGAINFGLIGASMGYVISILCANGVAMNWYYHARMGLNMKRYWRQTLGVTAPFVSVTSLLLLVEQFIVVNSLSKFFIIGIIYVFLYVYIYIKIAANQYEKGLMKNIFIRIR</sequence>
<feature type="transmembrane region" description="Helical" evidence="6">
    <location>
        <begin position="468"/>
        <end position="488"/>
    </location>
</feature>
<dbReference type="Pfam" id="PF01943">
    <property type="entry name" value="Polysacc_synt"/>
    <property type="match status" value="1"/>
</dbReference>
<keyword evidence="4 6" id="KW-1133">Transmembrane helix</keyword>
<keyword evidence="2" id="KW-1003">Cell membrane</keyword>
<feature type="transmembrane region" description="Helical" evidence="6">
    <location>
        <begin position="405"/>
        <end position="424"/>
    </location>
</feature>
<evidence type="ECO:0000313" key="7">
    <source>
        <dbReference type="EMBL" id="SFZ89082.1"/>
    </source>
</evidence>
<feature type="transmembrane region" description="Helical" evidence="6">
    <location>
        <begin position="165"/>
        <end position="183"/>
    </location>
</feature>
<organism evidence="7">
    <name type="scientific">Loigolactobacillus rennini</name>
    <dbReference type="NCBI Taxonomy" id="238013"/>
    <lineage>
        <taxon>Bacteria</taxon>
        <taxon>Bacillati</taxon>
        <taxon>Bacillota</taxon>
        <taxon>Bacilli</taxon>
        <taxon>Lactobacillales</taxon>
        <taxon>Lactobacillaceae</taxon>
        <taxon>Loigolactobacillus</taxon>
    </lineage>
</organism>
<feature type="transmembrane region" description="Helical" evidence="6">
    <location>
        <begin position="251"/>
        <end position="271"/>
    </location>
</feature>
<proteinExistence type="predicted"/>
<dbReference type="GO" id="GO:0005886">
    <property type="term" value="C:plasma membrane"/>
    <property type="evidence" value="ECO:0007669"/>
    <property type="project" value="UniProtKB-SubCell"/>
</dbReference>
<dbReference type="PANTHER" id="PTHR30250:SF26">
    <property type="entry name" value="PSMA PROTEIN"/>
    <property type="match status" value="1"/>
</dbReference>
<dbReference type="InterPro" id="IPR050833">
    <property type="entry name" value="Poly_Biosynth_Transport"/>
</dbReference>
<dbReference type="InterPro" id="IPR002797">
    <property type="entry name" value="Polysacc_synth"/>
</dbReference>
<evidence type="ECO:0000256" key="1">
    <source>
        <dbReference type="ARBA" id="ARBA00004651"/>
    </source>
</evidence>
<feature type="transmembrane region" description="Helical" evidence="6">
    <location>
        <begin position="436"/>
        <end position="456"/>
    </location>
</feature>
<name>A0A1K2I9K4_9LACO</name>
<dbReference type="AlphaFoldDB" id="A0A1K2I9K4"/>
<evidence type="ECO:0000256" key="3">
    <source>
        <dbReference type="ARBA" id="ARBA00022692"/>
    </source>
</evidence>
<evidence type="ECO:0000256" key="2">
    <source>
        <dbReference type="ARBA" id="ARBA00022475"/>
    </source>
</evidence>
<reference evidence="7" key="1">
    <citation type="submission" date="2016-11" db="EMBL/GenBank/DDBJ databases">
        <authorList>
            <person name="Jaros S."/>
            <person name="Januszkiewicz K."/>
            <person name="Wedrychowicz H."/>
        </authorList>
    </citation>
    <scope>NUCLEOTIDE SEQUENCE</scope>
    <source>
        <strain evidence="7">ACA-DC 565</strain>
    </source>
</reference>
<feature type="transmembrane region" description="Helical" evidence="6">
    <location>
        <begin position="345"/>
        <end position="367"/>
    </location>
</feature>